<dbReference type="CDD" id="cd05374">
    <property type="entry name" value="17beta-HSD-like_SDR_c"/>
    <property type="match status" value="1"/>
</dbReference>
<dbReference type="SUPFAM" id="SSF51735">
    <property type="entry name" value="NAD(P)-binding Rossmann-fold domains"/>
    <property type="match status" value="1"/>
</dbReference>
<gene>
    <name evidence="2" type="ORF">R0137_01090</name>
</gene>
<dbReference type="Gene3D" id="3.40.50.720">
    <property type="entry name" value="NAD(P)-binding Rossmann-like Domain"/>
    <property type="match status" value="1"/>
</dbReference>
<dbReference type="EMBL" id="CP136865">
    <property type="protein sequence ID" value="WOJ97183.1"/>
    <property type="molecule type" value="Genomic_DNA"/>
</dbReference>
<evidence type="ECO:0000313" key="3">
    <source>
        <dbReference type="Proteomes" id="UP001626549"/>
    </source>
</evidence>
<evidence type="ECO:0000256" key="1">
    <source>
        <dbReference type="RuleBase" id="RU000363"/>
    </source>
</evidence>
<dbReference type="PROSITE" id="PS00061">
    <property type="entry name" value="ADH_SHORT"/>
    <property type="match status" value="1"/>
</dbReference>
<reference evidence="2 3" key="1">
    <citation type="submission" date="2023-10" db="EMBL/GenBank/DDBJ databases">
        <title>Two novel species belonging to the OM43/NOR5 clade.</title>
        <authorList>
            <person name="Park M."/>
        </authorList>
    </citation>
    <scope>NUCLEOTIDE SEQUENCE [LARGE SCALE GENOMIC DNA]</scope>
    <source>
        <strain evidence="2 3">IMCC45268</strain>
    </source>
</reference>
<comment type="similarity">
    <text evidence="1">Belongs to the short-chain dehydrogenases/reductases (SDR) family.</text>
</comment>
<dbReference type="EC" id="1.1.-.-" evidence="2"/>
<keyword evidence="3" id="KW-1185">Reference proteome</keyword>
<dbReference type="Pfam" id="PF00106">
    <property type="entry name" value="adh_short"/>
    <property type="match status" value="1"/>
</dbReference>
<keyword evidence="2" id="KW-0560">Oxidoreductase</keyword>
<dbReference type="PANTHER" id="PTHR43313">
    <property type="entry name" value="SHORT-CHAIN DEHYDROGENASE/REDUCTASE FAMILY 9C"/>
    <property type="match status" value="1"/>
</dbReference>
<dbReference type="RefSeq" id="WP_407327886.1">
    <property type="nucleotide sequence ID" value="NZ_CP136865.1"/>
</dbReference>
<sequence>MQTVVITGVSTGIGHAAAKVMIARGYKVFGSVRKESDAQRVQAELGENFTPLIFDVVDPQGISAAADSVREALGGTTLAGLVNNAGIAVSGPLLEVPESEYRKQLEVNLVGPFLVTQAFAPLLGADQQLTGPPGRIVNISSVAGLRAMPFLGPYAASKFGLEGYSEALRRELIMFGIDVIVVGPGPVKTAIWDKAEEVDIEQYGDSPYRPILERFQKVFIGQGRDGYPADRLGELICTALTTPKPKVRYAAVKGRMMEKLMMSVASPRMLDKAIAKMLGLNKPS</sequence>
<proteinExistence type="inferred from homology"/>
<dbReference type="Proteomes" id="UP001626549">
    <property type="component" value="Chromosome"/>
</dbReference>
<evidence type="ECO:0000313" key="2">
    <source>
        <dbReference type="EMBL" id="WOJ97183.1"/>
    </source>
</evidence>
<dbReference type="PRINTS" id="PR00080">
    <property type="entry name" value="SDRFAMILY"/>
</dbReference>
<dbReference type="GO" id="GO:0016491">
    <property type="term" value="F:oxidoreductase activity"/>
    <property type="evidence" value="ECO:0007669"/>
    <property type="project" value="UniProtKB-KW"/>
</dbReference>
<dbReference type="InterPro" id="IPR036291">
    <property type="entry name" value="NAD(P)-bd_dom_sf"/>
</dbReference>
<name>A0ABZ0ICC6_9GAMM</name>
<accession>A0ABZ0ICC6</accession>
<dbReference type="InterPro" id="IPR020904">
    <property type="entry name" value="Sc_DH/Rdtase_CS"/>
</dbReference>
<dbReference type="PRINTS" id="PR00081">
    <property type="entry name" value="GDHRDH"/>
</dbReference>
<organism evidence="2 3">
    <name type="scientific">Congregibacter brevis</name>
    <dbReference type="NCBI Taxonomy" id="3081201"/>
    <lineage>
        <taxon>Bacteria</taxon>
        <taxon>Pseudomonadati</taxon>
        <taxon>Pseudomonadota</taxon>
        <taxon>Gammaproteobacteria</taxon>
        <taxon>Cellvibrionales</taxon>
        <taxon>Halieaceae</taxon>
        <taxon>Congregibacter</taxon>
    </lineage>
</organism>
<dbReference type="InterPro" id="IPR002347">
    <property type="entry name" value="SDR_fam"/>
</dbReference>
<protein>
    <submittedName>
        <fullName evidence="2">SDR family oxidoreductase</fullName>
        <ecNumber evidence="2">1.1.-.-</ecNumber>
    </submittedName>
</protein>
<dbReference type="PANTHER" id="PTHR43313:SF1">
    <property type="entry name" value="3BETA-HYDROXYSTEROID DEHYDROGENASE DHS-16"/>
    <property type="match status" value="1"/>
</dbReference>